<keyword evidence="4" id="KW-1185">Reference proteome</keyword>
<gene>
    <name evidence="3" type="ORF">VFPPC_06292</name>
</gene>
<protein>
    <submittedName>
        <fullName evidence="3">Uncharacterized protein</fullName>
    </submittedName>
</protein>
<feature type="transmembrane region" description="Helical" evidence="2">
    <location>
        <begin position="79"/>
        <end position="102"/>
    </location>
</feature>
<sequence>MTLDISVGEVSGLIATGVFVLQLLIPLAFPYLLAAYVARKNSVVTWSVLGRFLHTSLWPSILQTDTAASHGVQKRVASVGLLQMLALGLISVASIVTPLGLYDTILPIGNGQYEEFQYLKDSSPFGLGTPSRSTAPFTRSCGQNACPGTTKNETCHQVGLAQVCNGTRFDRLIPEVLTSLFRDGATSFSSTVSSIFDIQWRSHYNMTDPFGSLGWGLMSTYRQITTLILDEEMHVVEGLIVNTKTGGIGFRNHTVPRKTYPYGSTWTEDLLFIQPETQCVDMNFTFNFHLETVDNSVQLSASGVYIKDGGGFSNLSRKAPVHSMSVPASYNGQGDIDLRSRAYNAAWLTNYLTMLYYNLTNPDINNITRLDAKPGMELHTGLKTQGTNSTFSIEYQSIRSTWTYGEYLDFNKSATSTNHNPFNVSADHFSKIVARCNGALLSDPANLNSSLVGCGILYGAAKRTDGGDSLVPDPGSKWELPVFTCASSISASIRTVTFKYNGTDLSALQVVHDEPKRYTTPSDRPLWAVENMEWPIYNIGNEQPLWGVIGSANGTVNTAIRGNITTVVQESLRLPGLINDDTLLLTTYDYIPYVVGQNLPGVNFYTQALRSALSISKPSGISYGDYSGLTDFALYAKWQRLSANATAASNIINLVWTDIAANAVVGTKGCGLTSAAAGLKKREEAAGSKDNLVLVTGYGKQIQYKMPFAIPAFVVLGVALAVLLAVVVLTVTKKTGITQLRYLINATSAGRNIGLLLWPDESVGLEKTRDWVKRIGTRSAMATGSTFTAEEVNEGGEKDDDIHAPTNKEPIVSQAATTATPACTTDTS</sequence>
<dbReference type="Proteomes" id="UP000078397">
    <property type="component" value="Unassembled WGS sequence"/>
</dbReference>
<feature type="transmembrane region" description="Helical" evidence="2">
    <location>
        <begin position="12"/>
        <end position="33"/>
    </location>
</feature>
<feature type="transmembrane region" description="Helical" evidence="2">
    <location>
        <begin position="708"/>
        <end position="731"/>
    </location>
</feature>
<dbReference type="STRING" id="1380566.A0A179FHV0"/>
<dbReference type="GeneID" id="28849338"/>
<dbReference type="KEGG" id="pchm:VFPPC_06292"/>
<dbReference type="RefSeq" id="XP_018142438.1">
    <property type="nucleotide sequence ID" value="XM_018285344.1"/>
</dbReference>
<organism evidence="3 4">
    <name type="scientific">Pochonia chlamydosporia 170</name>
    <dbReference type="NCBI Taxonomy" id="1380566"/>
    <lineage>
        <taxon>Eukaryota</taxon>
        <taxon>Fungi</taxon>
        <taxon>Dikarya</taxon>
        <taxon>Ascomycota</taxon>
        <taxon>Pezizomycotina</taxon>
        <taxon>Sordariomycetes</taxon>
        <taxon>Hypocreomycetidae</taxon>
        <taxon>Hypocreales</taxon>
        <taxon>Clavicipitaceae</taxon>
        <taxon>Pochonia</taxon>
    </lineage>
</organism>
<keyword evidence="2" id="KW-0472">Membrane</keyword>
<reference evidence="3 4" key="1">
    <citation type="journal article" date="2016" name="PLoS Pathog.">
        <title>Biosynthesis of antibiotic leucinostatins in bio-control fungus Purpureocillium lilacinum and their inhibition on phytophthora revealed by genome mining.</title>
        <authorList>
            <person name="Wang G."/>
            <person name="Liu Z."/>
            <person name="Lin R."/>
            <person name="Li E."/>
            <person name="Mao Z."/>
            <person name="Ling J."/>
            <person name="Yang Y."/>
            <person name="Yin W.B."/>
            <person name="Xie B."/>
        </authorList>
    </citation>
    <scope>NUCLEOTIDE SEQUENCE [LARGE SCALE GENOMIC DNA]</scope>
    <source>
        <strain evidence="3">170</strain>
    </source>
</reference>
<dbReference type="AlphaFoldDB" id="A0A179FHV0"/>
<proteinExistence type="predicted"/>
<comment type="caution">
    <text evidence="3">The sequence shown here is derived from an EMBL/GenBank/DDBJ whole genome shotgun (WGS) entry which is preliminary data.</text>
</comment>
<evidence type="ECO:0000313" key="3">
    <source>
        <dbReference type="EMBL" id="OAQ65124.1"/>
    </source>
</evidence>
<accession>A0A179FHV0</accession>
<name>A0A179FHV0_METCM</name>
<evidence type="ECO:0000256" key="1">
    <source>
        <dbReference type="SAM" id="MobiDB-lite"/>
    </source>
</evidence>
<dbReference type="OrthoDB" id="3034003at2759"/>
<feature type="compositionally biased region" description="Low complexity" evidence="1">
    <location>
        <begin position="815"/>
        <end position="828"/>
    </location>
</feature>
<feature type="region of interest" description="Disordered" evidence="1">
    <location>
        <begin position="786"/>
        <end position="828"/>
    </location>
</feature>
<evidence type="ECO:0000313" key="4">
    <source>
        <dbReference type="Proteomes" id="UP000078397"/>
    </source>
</evidence>
<evidence type="ECO:0000256" key="2">
    <source>
        <dbReference type="SAM" id="Phobius"/>
    </source>
</evidence>
<dbReference type="EMBL" id="LSBJ02000005">
    <property type="protein sequence ID" value="OAQ65124.1"/>
    <property type="molecule type" value="Genomic_DNA"/>
</dbReference>
<keyword evidence="2" id="KW-0812">Transmembrane</keyword>
<keyword evidence="2" id="KW-1133">Transmembrane helix</keyword>